<dbReference type="Proteomes" id="UP001153642">
    <property type="component" value="Unassembled WGS sequence"/>
</dbReference>
<gene>
    <name evidence="2" type="ORF">OSR52_09600</name>
</gene>
<organism evidence="2 3">
    <name type="scientific">Galbibacter pacificus</name>
    <dbReference type="NCBI Taxonomy" id="2996052"/>
    <lineage>
        <taxon>Bacteria</taxon>
        <taxon>Pseudomonadati</taxon>
        <taxon>Bacteroidota</taxon>
        <taxon>Flavobacteriia</taxon>
        <taxon>Flavobacteriales</taxon>
        <taxon>Flavobacteriaceae</taxon>
        <taxon>Galbibacter</taxon>
    </lineage>
</organism>
<keyword evidence="3" id="KW-1185">Reference proteome</keyword>
<evidence type="ECO:0000313" key="3">
    <source>
        <dbReference type="Proteomes" id="UP001153642"/>
    </source>
</evidence>
<proteinExistence type="predicted"/>
<feature type="signal peptide" evidence="1">
    <location>
        <begin position="1"/>
        <end position="23"/>
    </location>
</feature>
<sequence>MLLFFKRFYCIVLFYTSVCCAYAQEKTPDSSDTNQEKAIITYPNKISFRLALNNDFNSFEIKDPSTGFGATIEPNQELKTNFSVLFRFIELNIGFIPSFLDFNNDNDSKGKTTFFNLGTRFYFKKWMQSLEWSRTKGYYVDLPGINENVLFPDFKIFRIGGTTSYIFNDSFSFRAIFKQNEWQRISQGSFVPTLTYFYTEISNGEDSGEDKSFDITIGPSYFYNWVINKRFLVSGGVHGGIGYTNTHSQASHETYSGINYQADVKLGLGYNIDSFFTGIHYNYRSFYHNTDSSYNLKDQHSFLEFHVGYRFDAPKKWVDKIDKIENKYGL</sequence>
<evidence type="ECO:0000256" key="1">
    <source>
        <dbReference type="SAM" id="SignalP"/>
    </source>
</evidence>
<dbReference type="Pfam" id="PF14391">
    <property type="entry name" value="DUF4421"/>
    <property type="match status" value="1"/>
</dbReference>
<keyword evidence="1" id="KW-0732">Signal</keyword>
<name>A0ABT6FS78_9FLAO</name>
<comment type="caution">
    <text evidence="2">The sequence shown here is derived from an EMBL/GenBank/DDBJ whole genome shotgun (WGS) entry which is preliminary data.</text>
</comment>
<evidence type="ECO:0000313" key="2">
    <source>
        <dbReference type="EMBL" id="MDG3586122.1"/>
    </source>
</evidence>
<protein>
    <submittedName>
        <fullName evidence="2">DUF4421 family protein</fullName>
    </submittedName>
</protein>
<feature type="chain" id="PRO_5045172054" evidence="1">
    <location>
        <begin position="24"/>
        <end position="330"/>
    </location>
</feature>
<dbReference type="InterPro" id="IPR025535">
    <property type="entry name" value="DUF4421"/>
</dbReference>
<dbReference type="EMBL" id="JAPMUA010000003">
    <property type="protein sequence ID" value="MDG3586122.1"/>
    <property type="molecule type" value="Genomic_DNA"/>
</dbReference>
<dbReference type="RefSeq" id="WP_277899966.1">
    <property type="nucleotide sequence ID" value="NZ_JAPMUA010000003.1"/>
</dbReference>
<accession>A0ABT6FS78</accession>
<reference evidence="2" key="1">
    <citation type="submission" date="2022-11" db="EMBL/GenBank/DDBJ databases">
        <title>High-quality draft genome sequence of Galbibacter sp. strain CMA-7.</title>
        <authorList>
            <person name="Wei L."/>
            <person name="Dong C."/>
            <person name="Shao Z."/>
        </authorList>
    </citation>
    <scope>NUCLEOTIDE SEQUENCE</scope>
    <source>
        <strain evidence="2">CMA-7</strain>
    </source>
</reference>